<dbReference type="RefSeq" id="WP_119532056.1">
    <property type="nucleotide sequence ID" value="NZ_JBHSSP010000006.1"/>
</dbReference>
<evidence type="ECO:0000313" key="2">
    <source>
        <dbReference type="EMBL" id="RIY36163.1"/>
    </source>
</evidence>
<dbReference type="OrthoDB" id="5674341at2"/>
<accession>A0A3A1YD35</accession>
<feature type="region of interest" description="Disordered" evidence="1">
    <location>
        <begin position="215"/>
        <end position="273"/>
    </location>
</feature>
<gene>
    <name evidence="2" type="ORF">CKF58_06220</name>
</gene>
<sequence length="273" mass="30112">MTKKVNFSEASLEDLADSHVYVPDMDTDYHSYHTGKSIKTIKNPNPHLPTKVTNTLNLPPFCTATMNPGAGSTLTITYTAKEKLLEVFTLEKYINSFIGHKIVRDVEYLAQEIASEVALALDNEVKVEAEFILVGFKYGQSVHCQIEVNQAAIKLLKQEYKNKYLEFAQKAAQGQIPEFKDTQTFMERVAEQTASKCPVDHQALAQENAVVDNASSVTKDKKASKATKGKKGKGVDSNSPYADAKVCPFVPKEKAQPGAKCPVTGLSYEDVEE</sequence>
<proteinExistence type="predicted"/>
<comment type="caution">
    <text evidence="2">The sequence shown here is derived from an EMBL/GenBank/DDBJ whole genome shotgun (WGS) entry which is preliminary data.</text>
</comment>
<organism evidence="2 3">
    <name type="scientific">Psittacicella hinzii</name>
    <dbReference type="NCBI Taxonomy" id="2028575"/>
    <lineage>
        <taxon>Bacteria</taxon>
        <taxon>Pseudomonadati</taxon>
        <taxon>Pseudomonadota</taxon>
        <taxon>Gammaproteobacteria</taxon>
        <taxon>Pasteurellales</taxon>
        <taxon>Psittacicellaceae</taxon>
        <taxon>Psittacicella</taxon>
    </lineage>
</organism>
<dbReference type="InterPro" id="IPR043133">
    <property type="entry name" value="GTP-CH-I_C/QueF"/>
</dbReference>
<evidence type="ECO:0000313" key="3">
    <source>
        <dbReference type="Proteomes" id="UP000265916"/>
    </source>
</evidence>
<dbReference type="EMBL" id="NRJG01000115">
    <property type="protein sequence ID" value="RIY36163.1"/>
    <property type="molecule type" value="Genomic_DNA"/>
</dbReference>
<dbReference type="AlphaFoldDB" id="A0A3A1YD35"/>
<keyword evidence="3" id="KW-1185">Reference proteome</keyword>
<dbReference type="Gene3D" id="3.30.1130.10">
    <property type="match status" value="1"/>
</dbReference>
<reference evidence="2 3" key="1">
    <citation type="submission" date="2017-08" db="EMBL/GenBank/DDBJ databases">
        <title>Reclassification of Bisgaard taxon 37 and 44.</title>
        <authorList>
            <person name="Christensen H."/>
        </authorList>
    </citation>
    <scope>NUCLEOTIDE SEQUENCE [LARGE SCALE GENOMIC DNA]</scope>
    <source>
        <strain evidence="2 3">111</strain>
    </source>
</reference>
<dbReference type="Proteomes" id="UP000265916">
    <property type="component" value="Unassembled WGS sequence"/>
</dbReference>
<name>A0A3A1YD35_9GAMM</name>
<evidence type="ECO:0000256" key="1">
    <source>
        <dbReference type="SAM" id="MobiDB-lite"/>
    </source>
</evidence>
<protein>
    <submittedName>
        <fullName evidence="2">Uncharacterized protein</fullName>
    </submittedName>
</protein>